<dbReference type="Gene3D" id="3.30.230.10">
    <property type="match status" value="1"/>
</dbReference>
<dbReference type="SMART" id="SM00382">
    <property type="entry name" value="AAA"/>
    <property type="match status" value="1"/>
</dbReference>
<keyword evidence="4" id="KW-1185">Reference proteome</keyword>
<dbReference type="InterPro" id="IPR003593">
    <property type="entry name" value="AAA+_ATPase"/>
</dbReference>
<dbReference type="KEGG" id="cik:H0194_01610"/>
<dbReference type="AlphaFoldDB" id="A0A7G7CS70"/>
<dbReference type="InterPro" id="IPR014721">
    <property type="entry name" value="Ribsml_uS5_D2-typ_fold_subgr"/>
</dbReference>
<evidence type="ECO:0000313" key="3">
    <source>
        <dbReference type="EMBL" id="QNE90436.1"/>
    </source>
</evidence>
<dbReference type="InterPro" id="IPR004482">
    <property type="entry name" value="Mg_chelat-rel"/>
</dbReference>
<evidence type="ECO:0000313" key="4">
    <source>
        <dbReference type="Proteomes" id="UP000515743"/>
    </source>
</evidence>
<dbReference type="GO" id="GO:0005524">
    <property type="term" value="F:ATP binding"/>
    <property type="evidence" value="ECO:0007669"/>
    <property type="project" value="InterPro"/>
</dbReference>
<dbReference type="Gene3D" id="3.40.50.300">
    <property type="entry name" value="P-loop containing nucleotide triphosphate hydrolases"/>
    <property type="match status" value="1"/>
</dbReference>
<dbReference type="SUPFAM" id="SSF54211">
    <property type="entry name" value="Ribosomal protein S5 domain 2-like"/>
    <property type="match status" value="1"/>
</dbReference>
<dbReference type="InterPro" id="IPR045006">
    <property type="entry name" value="CHLI-like"/>
</dbReference>
<dbReference type="NCBIfam" id="TIGR00368">
    <property type="entry name" value="YifB family Mg chelatase-like AAA ATPase"/>
    <property type="match status" value="1"/>
</dbReference>
<proteinExistence type="inferred from homology"/>
<evidence type="ECO:0000256" key="1">
    <source>
        <dbReference type="ARBA" id="ARBA00006354"/>
    </source>
</evidence>
<dbReference type="SUPFAM" id="SSF52540">
    <property type="entry name" value="P-loop containing nucleoside triphosphate hydrolases"/>
    <property type="match status" value="1"/>
</dbReference>
<dbReference type="Pfam" id="PF13335">
    <property type="entry name" value="Mg_chelatase_C"/>
    <property type="match status" value="1"/>
</dbReference>
<organism evidence="3 4">
    <name type="scientific">Corynebacterium incognita</name>
    <dbReference type="NCBI Taxonomy" id="2754725"/>
    <lineage>
        <taxon>Bacteria</taxon>
        <taxon>Bacillati</taxon>
        <taxon>Actinomycetota</taxon>
        <taxon>Actinomycetes</taxon>
        <taxon>Mycobacteriales</taxon>
        <taxon>Corynebacteriaceae</taxon>
        <taxon>Corynebacterium</taxon>
    </lineage>
</organism>
<dbReference type="Pfam" id="PF01078">
    <property type="entry name" value="Mg_chelatase"/>
    <property type="match status" value="1"/>
</dbReference>
<feature type="domain" description="AAA+ ATPase" evidence="2">
    <location>
        <begin position="233"/>
        <end position="413"/>
    </location>
</feature>
<protein>
    <submittedName>
        <fullName evidence="3">YifB family Mg chelatase-like AAA ATPase</fullName>
    </submittedName>
</protein>
<dbReference type="PANTHER" id="PTHR32039:SF7">
    <property type="entry name" value="COMPETENCE PROTEIN COMM"/>
    <property type="match status" value="1"/>
</dbReference>
<dbReference type="Pfam" id="PF13541">
    <property type="entry name" value="ChlI"/>
    <property type="match status" value="1"/>
</dbReference>
<dbReference type="EMBL" id="CP059404">
    <property type="protein sequence ID" value="QNE90436.1"/>
    <property type="molecule type" value="Genomic_DNA"/>
</dbReference>
<sequence length="529" mass="55779">MWWCWWRRGIRFRWSTTQGWKTVLGRCYSIALQGVDASVVTVEANVGSGLPGVHVVGLADTAVRESRERVRTAALNSGLGWPKTKVVVSLSPANLPKAGSQYDLPMALAILTAATDGAADILADALVLGELGLDGEVRPVPGIVPSLLAARRHGVRTVVIPPGNAAEAMFVPDVEVVVAHTLVDAVRWATTAEPLPLARGAAQMEGERPQVGDFADIAGQEEAKRAAEVAAAGGHHLLMIGPPGSGKSMLAARIPGILPPLSPEQAMEATAVASVADKPGDVITHPPFVAPHASVTRAALLGGGPGNPRPGAVSLAHHGVLFLDEASEISAAVLDGLRAPLEEGKVRLVRHRREVVFPARFQLVLAANPCRCAADNPGECRCKGRERADYLKNLSGPLRDRLDMQIRLSGQAAVLHSDGEESSAVIAERVLAARAYARERWSAAGYAAVTNAAMPAPRLRREFPADEVGMALLGSHLAAGELSQRGVDKALTLAWTIRDLEAARDPWTAAAAPNIDHVAQALELREEAA</sequence>
<dbReference type="InterPro" id="IPR000523">
    <property type="entry name" value="Mg_chelatse_chII-like_cat_dom"/>
</dbReference>
<name>A0A7G7CS70_9CORY</name>
<dbReference type="PANTHER" id="PTHR32039">
    <property type="entry name" value="MAGNESIUM-CHELATASE SUBUNIT CHLI"/>
    <property type="match status" value="1"/>
</dbReference>
<dbReference type="InterPro" id="IPR027417">
    <property type="entry name" value="P-loop_NTPase"/>
</dbReference>
<dbReference type="Proteomes" id="UP000515743">
    <property type="component" value="Chromosome"/>
</dbReference>
<dbReference type="InterPro" id="IPR025158">
    <property type="entry name" value="Mg_chelat-rel_C"/>
</dbReference>
<comment type="similarity">
    <text evidence="1">Belongs to the Mg-chelatase subunits D/I family. ComM subfamily.</text>
</comment>
<evidence type="ECO:0000259" key="2">
    <source>
        <dbReference type="SMART" id="SM00382"/>
    </source>
</evidence>
<dbReference type="InterPro" id="IPR020568">
    <property type="entry name" value="Ribosomal_Su5_D2-typ_SF"/>
</dbReference>
<gene>
    <name evidence="3" type="ORF">H0194_01610</name>
</gene>
<accession>A0A7G7CS70</accession>
<reference evidence="3 4" key="1">
    <citation type="submission" date="2020-07" db="EMBL/GenBank/DDBJ databases">
        <title>Complete genome and description of Corynebacterium incognita strain Marseille-Q3630 sp. nov.</title>
        <authorList>
            <person name="Boxberger M."/>
        </authorList>
    </citation>
    <scope>NUCLEOTIDE SEQUENCE [LARGE SCALE GENOMIC DNA]</scope>
    <source>
        <strain evidence="3 4">Marseille-Q3630</strain>
    </source>
</reference>